<name>A0A8R1IU01_CAEJA</name>
<accession>A0A8R1IU01</accession>
<feature type="region of interest" description="Disordered" evidence="1">
    <location>
        <begin position="68"/>
        <end position="98"/>
    </location>
</feature>
<sequence length="98" mass="11077">MHCEGTPDDAVGKLSGGVSSPDKPERHLEDHTRQDLRRRTHTCQMLGISSQAVFIIPRWANCSKICEADQGSSQHGMRQPVQKIRGQKKKLHRPIQRP</sequence>
<reference evidence="3" key="1">
    <citation type="submission" date="2010-08" db="EMBL/GenBank/DDBJ databases">
        <authorList>
            <consortium name="Caenorhabditis japonica Sequencing Consortium"/>
            <person name="Wilson R.K."/>
        </authorList>
    </citation>
    <scope>NUCLEOTIDE SEQUENCE [LARGE SCALE GENOMIC DNA]</scope>
    <source>
        <strain evidence="3">DF5081</strain>
    </source>
</reference>
<dbReference type="Proteomes" id="UP000005237">
    <property type="component" value="Unassembled WGS sequence"/>
</dbReference>
<dbReference type="EnsemblMetazoa" id="CJA39778.1">
    <property type="protein sequence ID" value="CJA39778.1"/>
    <property type="gene ID" value="WBGene00215626"/>
</dbReference>
<protein>
    <submittedName>
        <fullName evidence="2">Uncharacterized protein</fullName>
    </submittedName>
</protein>
<evidence type="ECO:0000313" key="3">
    <source>
        <dbReference type="Proteomes" id="UP000005237"/>
    </source>
</evidence>
<keyword evidence="3" id="KW-1185">Reference proteome</keyword>
<feature type="compositionally biased region" description="Basic residues" evidence="1">
    <location>
        <begin position="85"/>
        <end position="98"/>
    </location>
</feature>
<dbReference type="AlphaFoldDB" id="A0A8R1IU01"/>
<feature type="region of interest" description="Disordered" evidence="1">
    <location>
        <begin position="1"/>
        <end position="36"/>
    </location>
</feature>
<evidence type="ECO:0000256" key="1">
    <source>
        <dbReference type="SAM" id="MobiDB-lite"/>
    </source>
</evidence>
<feature type="compositionally biased region" description="Basic and acidic residues" evidence="1">
    <location>
        <begin position="22"/>
        <end position="36"/>
    </location>
</feature>
<proteinExistence type="predicted"/>
<reference evidence="2" key="2">
    <citation type="submission" date="2022-06" db="UniProtKB">
        <authorList>
            <consortium name="EnsemblMetazoa"/>
        </authorList>
    </citation>
    <scope>IDENTIFICATION</scope>
    <source>
        <strain evidence="2">DF5081</strain>
    </source>
</reference>
<evidence type="ECO:0000313" key="2">
    <source>
        <dbReference type="EnsemblMetazoa" id="CJA39778.1"/>
    </source>
</evidence>
<organism evidence="2 3">
    <name type="scientific">Caenorhabditis japonica</name>
    <dbReference type="NCBI Taxonomy" id="281687"/>
    <lineage>
        <taxon>Eukaryota</taxon>
        <taxon>Metazoa</taxon>
        <taxon>Ecdysozoa</taxon>
        <taxon>Nematoda</taxon>
        <taxon>Chromadorea</taxon>
        <taxon>Rhabditida</taxon>
        <taxon>Rhabditina</taxon>
        <taxon>Rhabditomorpha</taxon>
        <taxon>Rhabditoidea</taxon>
        <taxon>Rhabditidae</taxon>
        <taxon>Peloderinae</taxon>
        <taxon>Caenorhabditis</taxon>
    </lineage>
</organism>